<keyword evidence="2 5" id="KW-0812">Transmembrane</keyword>
<dbReference type="Gene3D" id="1.20.144.10">
    <property type="entry name" value="Phosphatidic acid phosphatase type 2/haloperoxidase"/>
    <property type="match status" value="1"/>
</dbReference>
<organism evidence="7 8">
    <name type="scientific">Candidatus Desulfacyla euxinica</name>
    <dbReference type="NCBI Taxonomy" id="2841693"/>
    <lineage>
        <taxon>Bacteria</taxon>
        <taxon>Deltaproteobacteria</taxon>
        <taxon>Candidatus Desulfacyla</taxon>
    </lineage>
</organism>
<dbReference type="GO" id="GO:0016020">
    <property type="term" value="C:membrane"/>
    <property type="evidence" value="ECO:0007669"/>
    <property type="project" value="UniProtKB-SubCell"/>
</dbReference>
<dbReference type="PANTHER" id="PTHR31310:SF7">
    <property type="entry name" value="PA-PHOSPHATASE RELATED-FAMILY PROTEIN DDB_G0268928"/>
    <property type="match status" value="1"/>
</dbReference>
<dbReference type="PANTHER" id="PTHR31310">
    <property type="match status" value="1"/>
</dbReference>
<keyword evidence="4 5" id="KW-0472">Membrane</keyword>
<protein>
    <submittedName>
        <fullName evidence="7">Phosphatase PAP2 family protein</fullName>
    </submittedName>
</protein>
<proteinExistence type="predicted"/>
<evidence type="ECO:0000256" key="3">
    <source>
        <dbReference type="ARBA" id="ARBA00022989"/>
    </source>
</evidence>
<feature type="transmembrane region" description="Helical" evidence="5">
    <location>
        <begin position="233"/>
        <end position="251"/>
    </location>
</feature>
<evidence type="ECO:0000259" key="6">
    <source>
        <dbReference type="Pfam" id="PF14378"/>
    </source>
</evidence>
<feature type="transmembrane region" description="Helical" evidence="5">
    <location>
        <begin position="130"/>
        <end position="151"/>
    </location>
</feature>
<evidence type="ECO:0000256" key="1">
    <source>
        <dbReference type="ARBA" id="ARBA00004141"/>
    </source>
</evidence>
<dbReference type="Pfam" id="PF14378">
    <property type="entry name" value="PAP2_3"/>
    <property type="match status" value="1"/>
</dbReference>
<dbReference type="Proteomes" id="UP000650524">
    <property type="component" value="Unassembled WGS sequence"/>
</dbReference>
<feature type="transmembrane region" description="Helical" evidence="5">
    <location>
        <begin position="257"/>
        <end position="278"/>
    </location>
</feature>
<sequence length="293" mass="33595">MAKIEKLRQLNAVDFIFVAYLLGVVLIMVLLGWGHKYFNQVVLTHIVFTAIILVFAYYVGPGSNPALKFIRAWYPILLLIYLYSESGLINNILLNAPLDPIYIALDKFIFHCEPAMVLPVKFNNRFLIEFFHFSYFTYYLYLPVIGGILYFKDKQFFEEFLFAISLTLLSCYLLFIFFPATGPIPLRQGLYYGFFTSLMDLIYYLDTPGGAFPSSHVAAAVVCMVMVLRKERILGLVLIPFVTSLIVATIYCRYHYVVDAIAGIIYGALMILLCNFLYKRMASYFVTVHGFKG</sequence>
<feature type="transmembrane region" description="Helical" evidence="5">
    <location>
        <begin position="160"/>
        <end position="181"/>
    </location>
</feature>
<feature type="transmembrane region" description="Helical" evidence="5">
    <location>
        <begin position="201"/>
        <end position="226"/>
    </location>
</feature>
<feature type="transmembrane region" description="Helical" evidence="5">
    <location>
        <begin position="12"/>
        <end position="31"/>
    </location>
</feature>
<feature type="transmembrane region" description="Helical" evidence="5">
    <location>
        <begin position="72"/>
        <end position="93"/>
    </location>
</feature>
<evidence type="ECO:0000256" key="5">
    <source>
        <dbReference type="SAM" id="Phobius"/>
    </source>
</evidence>
<reference evidence="7 8" key="1">
    <citation type="submission" date="2020-08" db="EMBL/GenBank/DDBJ databases">
        <title>Bridging the membrane lipid divide: bacteria of the FCB group superphylum have the potential to synthesize archaeal ether lipids.</title>
        <authorList>
            <person name="Villanueva L."/>
            <person name="Von Meijenfeldt F.A.B."/>
            <person name="Westbye A.B."/>
            <person name="Yadav S."/>
            <person name="Hopmans E.C."/>
            <person name="Dutilh B.E."/>
            <person name="Sinninghe Damste J.S."/>
        </authorList>
    </citation>
    <scope>NUCLEOTIDE SEQUENCE [LARGE SCALE GENOMIC DNA]</scope>
    <source>
        <strain evidence="7">NIOZ-UU27</strain>
    </source>
</reference>
<dbReference type="InterPro" id="IPR036938">
    <property type="entry name" value="PAP2/HPO_sf"/>
</dbReference>
<name>A0A8J6N2E1_9DELT</name>
<evidence type="ECO:0000313" key="7">
    <source>
        <dbReference type="EMBL" id="MBC8178651.1"/>
    </source>
</evidence>
<dbReference type="SUPFAM" id="SSF48317">
    <property type="entry name" value="Acid phosphatase/Vanadium-dependent haloperoxidase"/>
    <property type="match status" value="1"/>
</dbReference>
<evidence type="ECO:0000256" key="4">
    <source>
        <dbReference type="ARBA" id="ARBA00023136"/>
    </source>
</evidence>
<dbReference type="AlphaFoldDB" id="A0A8J6N2E1"/>
<accession>A0A8J6N2E1</accession>
<evidence type="ECO:0000313" key="8">
    <source>
        <dbReference type="Proteomes" id="UP000650524"/>
    </source>
</evidence>
<feature type="transmembrane region" description="Helical" evidence="5">
    <location>
        <begin position="37"/>
        <end position="60"/>
    </location>
</feature>
<evidence type="ECO:0000256" key="2">
    <source>
        <dbReference type="ARBA" id="ARBA00022692"/>
    </source>
</evidence>
<gene>
    <name evidence="7" type="ORF">H8E19_14705</name>
</gene>
<dbReference type="InterPro" id="IPR052185">
    <property type="entry name" value="IPC_Synthase-Related"/>
</dbReference>
<feature type="domain" description="Inositolphosphotransferase Aur1/Ipt1" evidence="6">
    <location>
        <begin position="109"/>
        <end position="272"/>
    </location>
</feature>
<dbReference type="EMBL" id="JACNJD010000298">
    <property type="protein sequence ID" value="MBC8178651.1"/>
    <property type="molecule type" value="Genomic_DNA"/>
</dbReference>
<comment type="subcellular location">
    <subcellularLocation>
        <location evidence="1">Membrane</location>
        <topology evidence="1">Multi-pass membrane protein</topology>
    </subcellularLocation>
</comment>
<comment type="caution">
    <text evidence="7">The sequence shown here is derived from an EMBL/GenBank/DDBJ whole genome shotgun (WGS) entry which is preliminary data.</text>
</comment>
<keyword evidence="3 5" id="KW-1133">Transmembrane helix</keyword>
<dbReference type="InterPro" id="IPR026841">
    <property type="entry name" value="Aur1/Ipt1"/>
</dbReference>